<evidence type="ECO:0000313" key="2">
    <source>
        <dbReference type="EMBL" id="ELQ75544.1"/>
    </source>
</evidence>
<keyword evidence="1" id="KW-0812">Transmembrane</keyword>
<protein>
    <submittedName>
        <fullName evidence="2">Uncharacterized protein</fullName>
    </submittedName>
</protein>
<feature type="transmembrane region" description="Helical" evidence="1">
    <location>
        <begin position="26"/>
        <end position="50"/>
    </location>
</feature>
<name>L7JVU0_TRAHO</name>
<accession>L7JVU0</accession>
<dbReference type="Proteomes" id="UP000011185">
    <property type="component" value="Unassembled WGS sequence"/>
</dbReference>
<dbReference type="AlphaFoldDB" id="L7JVU0"/>
<reference evidence="2 3" key="1">
    <citation type="journal article" date="2012" name="PLoS Pathog.">
        <title>The genome of the obligate intracellular parasite Trachipleistophora hominis: new insights into microsporidian genome dynamics and reductive evolution.</title>
        <authorList>
            <person name="Heinz E."/>
            <person name="Williams T.A."/>
            <person name="Nakjang S."/>
            <person name="Noel C.J."/>
            <person name="Swan D.C."/>
            <person name="Goldberg A.V."/>
            <person name="Harris S.R."/>
            <person name="Weinmaier T."/>
            <person name="Markert S."/>
            <person name="Becher D."/>
            <person name="Bernhardt J."/>
            <person name="Dagan T."/>
            <person name="Hacker C."/>
            <person name="Lucocq J.M."/>
            <person name="Schweder T."/>
            <person name="Rattei T."/>
            <person name="Hall N."/>
            <person name="Hirt R.P."/>
            <person name="Embley T.M."/>
        </authorList>
    </citation>
    <scope>NUCLEOTIDE SEQUENCE [LARGE SCALE GENOMIC DNA]</scope>
</reference>
<keyword evidence="1" id="KW-1133">Transmembrane helix</keyword>
<sequence>MGLNIEQEMRILTILNNKESLMNEQIFITTIVQLASCLFINIDSNVKYFYKYNTRKSVYR</sequence>
<keyword evidence="1" id="KW-0472">Membrane</keyword>
<dbReference type="VEuPathDB" id="MicrosporidiaDB:THOM_1502"/>
<dbReference type="HOGENOM" id="CLU_2943460_0_0_1"/>
<gene>
    <name evidence="2" type="ORF">THOM_1502</name>
</gene>
<dbReference type="EMBL" id="JH993944">
    <property type="protein sequence ID" value="ELQ75544.1"/>
    <property type="molecule type" value="Genomic_DNA"/>
</dbReference>
<organism evidence="2 3">
    <name type="scientific">Trachipleistophora hominis</name>
    <name type="common">Microsporidian parasite</name>
    <dbReference type="NCBI Taxonomy" id="72359"/>
    <lineage>
        <taxon>Eukaryota</taxon>
        <taxon>Fungi</taxon>
        <taxon>Fungi incertae sedis</taxon>
        <taxon>Microsporidia</taxon>
        <taxon>Pleistophoridae</taxon>
        <taxon>Trachipleistophora</taxon>
    </lineage>
</organism>
<dbReference type="InParanoid" id="L7JVU0"/>
<evidence type="ECO:0000313" key="3">
    <source>
        <dbReference type="Proteomes" id="UP000011185"/>
    </source>
</evidence>
<evidence type="ECO:0000256" key="1">
    <source>
        <dbReference type="SAM" id="Phobius"/>
    </source>
</evidence>
<keyword evidence="3" id="KW-1185">Reference proteome</keyword>
<proteinExistence type="predicted"/>